<evidence type="ECO:0000256" key="2">
    <source>
        <dbReference type="ARBA" id="ARBA00022475"/>
    </source>
</evidence>
<organism evidence="7 8">
    <name type="scientific">Natronorubrum halalkaliphilum</name>
    <dbReference type="NCBI Taxonomy" id="2691917"/>
    <lineage>
        <taxon>Archaea</taxon>
        <taxon>Methanobacteriati</taxon>
        <taxon>Methanobacteriota</taxon>
        <taxon>Stenosarchaea group</taxon>
        <taxon>Halobacteria</taxon>
        <taxon>Halobacteriales</taxon>
        <taxon>Natrialbaceae</taxon>
        <taxon>Natronorubrum</taxon>
    </lineage>
</organism>
<dbReference type="CDD" id="cd06581">
    <property type="entry name" value="TM_PBP1_LivM_like"/>
    <property type="match status" value="1"/>
</dbReference>
<dbReference type="RefSeq" id="WP_160062617.1">
    <property type="nucleotide sequence ID" value="NZ_WUYX01000013.1"/>
</dbReference>
<dbReference type="PANTHER" id="PTHR30482:SF10">
    <property type="entry name" value="HIGH-AFFINITY BRANCHED-CHAIN AMINO ACID TRANSPORT PROTEIN BRAE"/>
    <property type="match status" value="1"/>
</dbReference>
<feature type="transmembrane region" description="Helical" evidence="6">
    <location>
        <begin position="95"/>
        <end position="113"/>
    </location>
</feature>
<comment type="caution">
    <text evidence="7">The sequence shown here is derived from an EMBL/GenBank/DDBJ whole genome shotgun (WGS) entry which is preliminary data.</text>
</comment>
<feature type="transmembrane region" description="Helical" evidence="6">
    <location>
        <begin position="151"/>
        <end position="171"/>
    </location>
</feature>
<dbReference type="Pfam" id="PF02653">
    <property type="entry name" value="BPD_transp_2"/>
    <property type="match status" value="1"/>
</dbReference>
<dbReference type="PANTHER" id="PTHR30482">
    <property type="entry name" value="HIGH-AFFINITY BRANCHED-CHAIN AMINO ACID TRANSPORT SYSTEM PERMEASE"/>
    <property type="match status" value="1"/>
</dbReference>
<feature type="transmembrane region" description="Helical" evidence="6">
    <location>
        <begin position="345"/>
        <end position="361"/>
    </location>
</feature>
<dbReference type="GO" id="GO:0015658">
    <property type="term" value="F:branched-chain amino acid transmembrane transporter activity"/>
    <property type="evidence" value="ECO:0007669"/>
    <property type="project" value="InterPro"/>
</dbReference>
<dbReference type="InterPro" id="IPR001851">
    <property type="entry name" value="ABC_transp_permease"/>
</dbReference>
<protein>
    <submittedName>
        <fullName evidence="7">Branched-chain amino acid ABC transporter permease</fullName>
    </submittedName>
</protein>
<feature type="transmembrane region" description="Helical" evidence="6">
    <location>
        <begin position="68"/>
        <end position="89"/>
    </location>
</feature>
<evidence type="ECO:0000313" key="7">
    <source>
        <dbReference type="EMBL" id="MXV61075.1"/>
    </source>
</evidence>
<evidence type="ECO:0000256" key="5">
    <source>
        <dbReference type="ARBA" id="ARBA00023136"/>
    </source>
</evidence>
<keyword evidence="3 6" id="KW-0812">Transmembrane</keyword>
<dbReference type="Proteomes" id="UP000434101">
    <property type="component" value="Unassembled WGS sequence"/>
</dbReference>
<keyword evidence="4 6" id="KW-1133">Transmembrane helix</keyword>
<dbReference type="GO" id="GO:0005886">
    <property type="term" value="C:plasma membrane"/>
    <property type="evidence" value="ECO:0007669"/>
    <property type="project" value="UniProtKB-SubCell"/>
</dbReference>
<feature type="transmembrane region" description="Helical" evidence="6">
    <location>
        <begin position="309"/>
        <end position="333"/>
    </location>
</feature>
<feature type="transmembrane region" description="Helical" evidence="6">
    <location>
        <begin position="183"/>
        <end position="202"/>
    </location>
</feature>
<reference evidence="7 8" key="1">
    <citation type="submission" date="2020-01" db="EMBL/GenBank/DDBJ databases">
        <title>Natronorubrum sp. JWXQ-INN 674 isolated from Inner Mongolia Autonomous Region of China.</title>
        <authorList>
            <person name="Xue Q."/>
        </authorList>
    </citation>
    <scope>NUCLEOTIDE SEQUENCE [LARGE SCALE GENOMIC DNA]</scope>
    <source>
        <strain evidence="7 8">JWXQ-INN-674</strain>
    </source>
</reference>
<accession>A0A6B0VJ24</accession>
<feature type="transmembrane region" description="Helical" evidence="6">
    <location>
        <begin position="222"/>
        <end position="249"/>
    </location>
</feature>
<keyword evidence="2" id="KW-1003">Cell membrane</keyword>
<comment type="subcellular location">
    <subcellularLocation>
        <location evidence="1">Cell membrane</location>
        <topology evidence="1">Multi-pass membrane protein</topology>
    </subcellularLocation>
</comment>
<evidence type="ECO:0000313" key="8">
    <source>
        <dbReference type="Proteomes" id="UP000434101"/>
    </source>
</evidence>
<gene>
    <name evidence="7" type="ORF">GS429_03175</name>
</gene>
<evidence type="ECO:0000256" key="1">
    <source>
        <dbReference type="ARBA" id="ARBA00004651"/>
    </source>
</evidence>
<feature type="transmembrane region" description="Helical" evidence="6">
    <location>
        <begin position="125"/>
        <end position="145"/>
    </location>
</feature>
<keyword evidence="8" id="KW-1185">Reference proteome</keyword>
<dbReference type="AlphaFoldDB" id="A0A6B0VJ24"/>
<evidence type="ECO:0000256" key="3">
    <source>
        <dbReference type="ARBA" id="ARBA00022692"/>
    </source>
</evidence>
<name>A0A6B0VJ24_9EURY</name>
<evidence type="ECO:0000256" key="6">
    <source>
        <dbReference type="SAM" id="Phobius"/>
    </source>
</evidence>
<proteinExistence type="predicted"/>
<keyword evidence="5 6" id="KW-0472">Membrane</keyword>
<dbReference type="EMBL" id="WUYX01000013">
    <property type="protein sequence ID" value="MXV61075.1"/>
    <property type="molecule type" value="Genomic_DNA"/>
</dbReference>
<feature type="transmembrane region" description="Helical" evidence="6">
    <location>
        <begin position="270"/>
        <end position="289"/>
    </location>
</feature>
<dbReference type="OrthoDB" id="30958at2157"/>
<evidence type="ECO:0000256" key="4">
    <source>
        <dbReference type="ARBA" id="ARBA00022989"/>
    </source>
</evidence>
<sequence>MISTILLLGTILSTVPGRIEDVAGSVRRNVLLPIGQTLDRLLAPVDRALQPVADGYNRRLGTYFGEMTGLQFALIFGALIALLTAGLWAPLVSGSLLRTLALASIWAIFAMSWDIQSGYTGYISFGHSVLSAAAGYTTALLLVHVNPELSLWITAPISVLAALVLGLLIALPSLRLEGPYFSLITFVAVLLFYRLTTAFTSLGGIPGFSSPDVFTWDPTMRYYYMLVPMLLIALALTFMARSNLGMILVAIRENESAVSAAGINPTKFKIWSFALSSIPMGIGGVLLVGFTGNVDPHTFVIVDNSIEMIAMAVIGGMSSILGPLGGAFLFEFLNHEVLHGFSTPVRYLFLWGLVLLVLVFARDGLFRMIWHRLGAVRGENE</sequence>
<dbReference type="InterPro" id="IPR043428">
    <property type="entry name" value="LivM-like"/>
</dbReference>